<keyword evidence="14" id="KW-0969">Cilium</keyword>
<dbReference type="Proteomes" id="UP000217065">
    <property type="component" value="Unassembled WGS sequence"/>
</dbReference>
<comment type="subcellular location">
    <subcellularLocation>
        <location evidence="1 9">Bacterial flagellum basal body</location>
    </subcellularLocation>
    <subcellularLocation>
        <location evidence="2">Cell membrane</location>
        <topology evidence="2">Multi-pass membrane protein</topology>
    </subcellularLocation>
</comment>
<dbReference type="InterPro" id="IPR045851">
    <property type="entry name" value="AMP-bd_C_sf"/>
</dbReference>
<keyword evidence="8 9" id="KW-0975">Bacterial flagellum</keyword>
<evidence type="ECO:0000256" key="11">
    <source>
        <dbReference type="SAM" id="Phobius"/>
    </source>
</evidence>
<dbReference type="GO" id="GO:0071973">
    <property type="term" value="P:bacterial-type flagellum-dependent cell motility"/>
    <property type="evidence" value="ECO:0007669"/>
    <property type="project" value="InterPro"/>
</dbReference>
<evidence type="ECO:0000313" key="14">
    <source>
        <dbReference type="EMBL" id="OZS78397.1"/>
    </source>
</evidence>
<proteinExistence type="inferred from homology"/>
<evidence type="ECO:0000256" key="3">
    <source>
        <dbReference type="ARBA" id="ARBA00007971"/>
    </source>
</evidence>
<comment type="function">
    <text evidence="9">The M ring may be actively involved in energy transduction.</text>
</comment>
<evidence type="ECO:0000256" key="7">
    <source>
        <dbReference type="ARBA" id="ARBA00023136"/>
    </source>
</evidence>
<name>A0A264W5S7_9BACL</name>
<dbReference type="Pfam" id="PF08345">
    <property type="entry name" value="YscJ_FliF_C"/>
    <property type="match status" value="1"/>
</dbReference>
<gene>
    <name evidence="14" type="primary">fliF</name>
    <name evidence="14" type="ORF">CF394_06470</name>
</gene>
<evidence type="ECO:0000256" key="10">
    <source>
        <dbReference type="SAM" id="MobiDB-lite"/>
    </source>
</evidence>
<dbReference type="PANTHER" id="PTHR30046">
    <property type="entry name" value="FLAGELLAR M-RING PROTEIN"/>
    <property type="match status" value="1"/>
</dbReference>
<comment type="similarity">
    <text evidence="3 9">Belongs to the FliF family.</text>
</comment>
<evidence type="ECO:0000256" key="8">
    <source>
        <dbReference type="ARBA" id="ARBA00023143"/>
    </source>
</evidence>
<feature type="domain" description="Flagellar M-ring N-terminal" evidence="12">
    <location>
        <begin position="46"/>
        <end position="221"/>
    </location>
</feature>
<dbReference type="InterPro" id="IPR006182">
    <property type="entry name" value="FliF_N_dom"/>
</dbReference>
<dbReference type="Pfam" id="PF01514">
    <property type="entry name" value="YscJ_FliF"/>
    <property type="match status" value="1"/>
</dbReference>
<dbReference type="NCBIfam" id="TIGR00206">
    <property type="entry name" value="fliF"/>
    <property type="match status" value="1"/>
</dbReference>
<dbReference type="PRINTS" id="PR01009">
    <property type="entry name" value="FLGMRINGFLIF"/>
</dbReference>
<feature type="transmembrane region" description="Helical" evidence="11">
    <location>
        <begin position="452"/>
        <end position="472"/>
    </location>
</feature>
<protein>
    <recommendedName>
        <fullName evidence="9">Flagellar M-ring protein</fullName>
    </recommendedName>
</protein>
<dbReference type="InterPro" id="IPR000067">
    <property type="entry name" value="FlgMring_FliF"/>
</dbReference>
<evidence type="ECO:0000256" key="9">
    <source>
        <dbReference type="PIRNR" id="PIRNR004862"/>
    </source>
</evidence>
<evidence type="ECO:0000259" key="12">
    <source>
        <dbReference type="Pfam" id="PF01514"/>
    </source>
</evidence>
<dbReference type="GO" id="GO:0005886">
    <property type="term" value="C:plasma membrane"/>
    <property type="evidence" value="ECO:0007669"/>
    <property type="project" value="UniProtKB-SubCell"/>
</dbReference>
<dbReference type="EMBL" id="NOKQ01000196">
    <property type="protein sequence ID" value="OZS78397.1"/>
    <property type="molecule type" value="Genomic_DNA"/>
</dbReference>
<comment type="caution">
    <text evidence="14">The sequence shown here is derived from an EMBL/GenBank/DDBJ whole genome shotgun (WGS) entry which is preliminary data.</text>
</comment>
<dbReference type="Gene3D" id="3.30.300.30">
    <property type="match status" value="1"/>
</dbReference>
<keyword evidence="15" id="KW-1185">Reference proteome</keyword>
<feature type="region of interest" description="Disordered" evidence="10">
    <location>
        <begin position="312"/>
        <end position="345"/>
    </location>
</feature>
<evidence type="ECO:0000259" key="13">
    <source>
        <dbReference type="Pfam" id="PF08345"/>
    </source>
</evidence>
<organism evidence="14 15">
    <name type="scientific">Tetzosporium hominis</name>
    <dbReference type="NCBI Taxonomy" id="2020506"/>
    <lineage>
        <taxon>Bacteria</taxon>
        <taxon>Bacillati</taxon>
        <taxon>Bacillota</taxon>
        <taxon>Bacilli</taxon>
        <taxon>Bacillales</taxon>
        <taxon>Caryophanaceae</taxon>
        <taxon>Tetzosporium</taxon>
    </lineage>
</organism>
<dbReference type="GO" id="GO:0003774">
    <property type="term" value="F:cytoskeletal motor activity"/>
    <property type="evidence" value="ECO:0007669"/>
    <property type="project" value="InterPro"/>
</dbReference>
<evidence type="ECO:0000256" key="6">
    <source>
        <dbReference type="ARBA" id="ARBA00022989"/>
    </source>
</evidence>
<dbReference type="OrthoDB" id="9807026at2"/>
<dbReference type="InterPro" id="IPR013556">
    <property type="entry name" value="Flag_M-ring_C"/>
</dbReference>
<keyword evidence="14" id="KW-0282">Flagellum</keyword>
<keyword evidence="6 11" id="KW-1133">Transmembrane helix</keyword>
<accession>A0A264W5S7</accession>
<evidence type="ECO:0000256" key="5">
    <source>
        <dbReference type="ARBA" id="ARBA00022692"/>
    </source>
</evidence>
<feature type="compositionally biased region" description="Low complexity" evidence="10">
    <location>
        <begin position="312"/>
        <end position="321"/>
    </location>
</feature>
<dbReference type="PANTHER" id="PTHR30046:SF0">
    <property type="entry name" value="FLAGELLAR M-RING PROTEIN"/>
    <property type="match status" value="1"/>
</dbReference>
<keyword evidence="14" id="KW-0966">Cell projection</keyword>
<keyword evidence="4" id="KW-1003">Cell membrane</keyword>
<keyword evidence="7 11" id="KW-0472">Membrane</keyword>
<keyword evidence="5 11" id="KW-0812">Transmembrane</keyword>
<evidence type="ECO:0000256" key="2">
    <source>
        <dbReference type="ARBA" id="ARBA00004651"/>
    </source>
</evidence>
<dbReference type="InterPro" id="IPR043427">
    <property type="entry name" value="YscJ/FliF"/>
</dbReference>
<sequence length="538" mass="59888">MKEQMQQLLTKFKSAWSGIPPKTRNIGLIAFFGSLLILSILLFFMTRTPMTVLYNNLTPAEAGEVKAAIEERGIPVDVAADGTSLSVPKEQVNELKLALAAEGIPRNGSVSYSIFSENMGMGMTDRHFDVVERDAMQTEISNLIRQIEGVQDANVMITLPKESIWISEETKTASASIVLRSDPGFYLEQGQVNGLYHLISKSVPNLPPEEIVIMDQNGQVYEVQNEGEANTTLSIYQQQREVRQGIETDIQREIQQMLGMLLGQDKVIVSVTASVDFTTEKREENLVEAPIEETNEGLDISVERIVESYSGESAAAEDATGTGEGEIPNFPGVDGAETSDSERTEERINREINRIQRQIEKNPYIIDDLTVNIGIEPPVATDPTSLSPELIGEVRSLVSNIVAASLSLNDIPQEELNVDDRVTVFATEFLGKQETVPDENPFTTAKLLQNPYVYIVGGVLLLILVIIAFIVIGRIRKRKEEEFFEEMEQEAIQQLETKVAEELAIEARANPKRDTIERLAKNQPDDFAKLLRAWMTDK</sequence>
<dbReference type="PIRSF" id="PIRSF004862">
    <property type="entry name" value="FliF"/>
    <property type="match status" value="1"/>
</dbReference>
<evidence type="ECO:0000256" key="4">
    <source>
        <dbReference type="ARBA" id="ARBA00022475"/>
    </source>
</evidence>
<feature type="transmembrane region" description="Helical" evidence="11">
    <location>
        <begin position="26"/>
        <end position="45"/>
    </location>
</feature>
<feature type="domain" description="Flagellar M-ring C-terminal" evidence="13">
    <location>
        <begin position="260"/>
        <end position="403"/>
    </location>
</feature>
<reference evidence="14 15" key="1">
    <citation type="submission" date="2017-07" db="EMBL/GenBank/DDBJ databases">
        <title>Tetzosporium hominis gen.nov. sp.nov.</title>
        <authorList>
            <person name="Tetz G."/>
            <person name="Tetz V."/>
        </authorList>
    </citation>
    <scope>NUCLEOTIDE SEQUENCE [LARGE SCALE GENOMIC DNA]</scope>
    <source>
        <strain evidence="14 15">VT-49</strain>
    </source>
</reference>
<evidence type="ECO:0000313" key="15">
    <source>
        <dbReference type="Proteomes" id="UP000217065"/>
    </source>
</evidence>
<dbReference type="GO" id="GO:0009431">
    <property type="term" value="C:bacterial-type flagellum basal body, MS ring"/>
    <property type="evidence" value="ECO:0007669"/>
    <property type="project" value="InterPro"/>
</dbReference>
<evidence type="ECO:0000256" key="1">
    <source>
        <dbReference type="ARBA" id="ARBA00004117"/>
    </source>
</evidence>
<dbReference type="AlphaFoldDB" id="A0A264W5S7"/>